<keyword evidence="8" id="KW-0695">RNA-directed DNA polymerase</keyword>
<dbReference type="InterPro" id="IPR051320">
    <property type="entry name" value="Viral_Replic_Matur_Polypro"/>
</dbReference>
<dbReference type="CDD" id="cd09274">
    <property type="entry name" value="RNase_HI_RT_Ty3"/>
    <property type="match status" value="1"/>
</dbReference>
<feature type="compositionally biased region" description="Polar residues" evidence="9">
    <location>
        <begin position="298"/>
        <end position="308"/>
    </location>
</feature>
<evidence type="ECO:0000259" key="10">
    <source>
        <dbReference type="PROSITE" id="PS50878"/>
    </source>
</evidence>
<dbReference type="GO" id="GO:0003677">
    <property type="term" value="F:DNA binding"/>
    <property type="evidence" value="ECO:0007669"/>
    <property type="project" value="InterPro"/>
</dbReference>
<feature type="region of interest" description="Disordered" evidence="9">
    <location>
        <begin position="739"/>
        <end position="765"/>
    </location>
</feature>
<evidence type="ECO:0000256" key="7">
    <source>
        <dbReference type="ARBA" id="ARBA00022801"/>
    </source>
</evidence>
<dbReference type="PROSITE" id="PS50878">
    <property type="entry name" value="RT_POL"/>
    <property type="match status" value="1"/>
</dbReference>
<feature type="region of interest" description="Disordered" evidence="9">
    <location>
        <begin position="1429"/>
        <end position="1458"/>
    </location>
</feature>
<reference evidence="11 12" key="1">
    <citation type="journal article" date="2015" name="Genome Biol. Evol.">
        <title>Comparative Genomics of a Bacterivorous Green Alga Reveals Evolutionary Causalities and Consequences of Phago-Mixotrophic Mode of Nutrition.</title>
        <authorList>
            <person name="Burns J.A."/>
            <person name="Paasch A."/>
            <person name="Narechania A."/>
            <person name="Kim E."/>
        </authorList>
    </citation>
    <scope>NUCLEOTIDE SEQUENCE [LARGE SCALE GENOMIC DNA]</scope>
    <source>
        <strain evidence="11 12">PLY_AMNH</strain>
    </source>
</reference>
<evidence type="ECO:0000256" key="3">
    <source>
        <dbReference type="ARBA" id="ARBA00022695"/>
    </source>
</evidence>
<dbReference type="GO" id="GO:0004190">
    <property type="term" value="F:aspartic-type endopeptidase activity"/>
    <property type="evidence" value="ECO:0007669"/>
    <property type="project" value="UniProtKB-KW"/>
</dbReference>
<sequence>MRRLHQERLDISKPEEWEQRAKEQNFPGTHVALLKLREIADNVQTDMESKAADKLAAERASRSTPFSPSNNSGRAPFFRNRAISRPRAPLAVMGDTSVATAAVAASTAPTPASSIAASGPQHVAAVVWSAEQSRSEDLETVPECFVEENSPETLPAGDVRSFPETLPQLEVRTLPISQTLPTREVRSRLDALTDRDVKHPSPSLRTLPEGEVRSQLATLPETEVWPPRVQFAETLPFGGVRLSLGAVVEEETQPLIPEGHPYRARKLGCPWGNRPRPRHLAFRGRKLASHAELGRSGVPSQSGNSSLVSHPLANGEEDGDHAPTTRVRILGRRSERPTSPSVPAGPSIRPADAPRWHQRRPAPVLRQQEYTDQLADRRGRVQAWRWRRARHTLPLEVAMKRVQRALRESPDAARALVDKMTARTRSFAHVRAIRLRTRAATLRALIQQQQAAIDVDRGLYSAAGRQHHTPLASIPSENLGLDADLCSAWGEMSPAEQKEAMRTSPSDSRPGTRPWEQLGLVRLRARRRGMKSQPESCGQFATMDTDVGTIPGSGGDVPGVPDAWCSLYRVHQYREQSIPVKAAEIRDQPFGPDTRVSPSSSPSVPHPSAESTSRESTDNTCVSSGTSSLSVLYSADGGATPLATSDCRLTGADVPAHRSWYSEQTSDSGPANTAETADRETRRLQDLRYATLRRHHPDAFPQGTPPLGSTETAPTCLTREEAKFVESIAATRARPLAVTHSQSNPTMAMRTKKDKGNAPHHPSRGHQVKVLVDSGASDNFVSEKCAQRRTRSGKTGERVTISGCYPGTSHGPKQSRKGACAGLVDEVFLTAAQLKKHLIYAETRKQKGDDDPDIQPAWIMMAKRDPGSEESAFAATATDLPSGDPPSLPSDNQDADVSPEWTLKFQEFLGKKYDTEVCDALPNLEHLRHDAQDEAYIPLDAELSKKGPPSQRAYKKSAEELRQLRDRIETLMAKSYIRPSASPYAAPCLMVPKPGNPKELRLVIDYRMLNKQTVKDKYPLPDIQVMFDEMHGAKFFSSFDAVDGFWQVPMAPGDVEKTAFTTQMGSYEWMVMPQGLQNSPSQYQRRMQRALGHLSFVRIFIDDVVVFSNTLEDHHRHVEQLLLTCREKGFFLKRSKVQLLKKSLRFLGHTISADGWVSTSARQGYYRRFIHCFSEIAQPLTRLTKSDVAWEWGPLQQWAFEELKAALISAPVLALPNTKGAADGSAPFVVQTDGSGSALGGVLMQDNGGGLRVIGYGSRQFSAAEQNYHTGERELCTLHHCTTVTWRHYLIFTNFRLQGDHRPLEWLMEPGRELSRRQARWYMDLVEVGVPRMEYIKGALLMVPDALSRRPDYKDMDAREGLREAGELNSRLAAMETLQAAEEAMEGYEKPVGSSPPDSPVPDSPPVASITRSQAVKIPDVPLKKSDAKLYIDADPSPTSSPSPVRSKKSSAISPSDRQDWRVRRSVFEKYQNQFGKFDVDACCDLAGHNRQVDRYWHNCFKEQWRGLHVWCNPPYSSSHLTIEAVLRKYVEEWRLYPDNTSAVFVLPDLQSHIPAWRKLFRMAGMRIVREFFHYILAHAIAVQHSCALRARDLETTRLPQKSQVEGRVPLAHVIRHDLTHHLSRSVTTVLDVRPHVTCA</sequence>
<dbReference type="GO" id="GO:0006508">
    <property type="term" value="P:proteolysis"/>
    <property type="evidence" value="ECO:0007669"/>
    <property type="project" value="UniProtKB-KW"/>
</dbReference>
<accession>A0AAE0EPN9</accession>
<comment type="caution">
    <text evidence="11">The sequence shown here is derived from an EMBL/GenBank/DDBJ whole genome shotgun (WGS) entry which is preliminary data.</text>
</comment>
<feature type="compositionally biased region" description="Polar residues" evidence="9">
    <location>
        <begin position="62"/>
        <end position="73"/>
    </location>
</feature>
<protein>
    <recommendedName>
        <fullName evidence="10">Reverse transcriptase domain-containing protein</fullName>
    </recommendedName>
</protein>
<dbReference type="CDD" id="cd01647">
    <property type="entry name" value="RT_LTR"/>
    <property type="match status" value="1"/>
</dbReference>
<dbReference type="GO" id="GO:0003964">
    <property type="term" value="F:RNA-directed DNA polymerase activity"/>
    <property type="evidence" value="ECO:0007669"/>
    <property type="project" value="UniProtKB-KW"/>
</dbReference>
<feature type="domain" description="Reverse transcriptase" evidence="10">
    <location>
        <begin position="972"/>
        <end position="1151"/>
    </location>
</feature>
<proteinExistence type="predicted"/>
<feature type="compositionally biased region" description="Low complexity" evidence="9">
    <location>
        <begin position="596"/>
        <end position="608"/>
    </location>
</feature>
<evidence type="ECO:0000256" key="2">
    <source>
        <dbReference type="ARBA" id="ARBA00022679"/>
    </source>
</evidence>
<feature type="region of interest" description="Disordered" evidence="9">
    <location>
        <begin position="865"/>
        <end position="896"/>
    </location>
</feature>
<evidence type="ECO:0000256" key="6">
    <source>
        <dbReference type="ARBA" id="ARBA00022759"/>
    </source>
</evidence>
<dbReference type="InterPro" id="IPR043128">
    <property type="entry name" value="Rev_trsase/Diguanyl_cyclase"/>
</dbReference>
<dbReference type="InterPro" id="IPR000477">
    <property type="entry name" value="RT_dom"/>
</dbReference>
<dbReference type="Pfam" id="PF17917">
    <property type="entry name" value="RT_RNaseH"/>
    <property type="match status" value="1"/>
</dbReference>
<keyword evidence="3" id="KW-0548">Nucleotidyltransferase</keyword>
<dbReference type="Gene3D" id="3.30.70.270">
    <property type="match status" value="1"/>
</dbReference>
<evidence type="ECO:0000313" key="11">
    <source>
        <dbReference type="EMBL" id="KAK3234220.1"/>
    </source>
</evidence>
<dbReference type="InterPro" id="IPR041373">
    <property type="entry name" value="RT_RNaseH"/>
</dbReference>
<feature type="compositionally biased region" description="Low complexity" evidence="9">
    <location>
        <begin position="1436"/>
        <end position="1445"/>
    </location>
</feature>
<evidence type="ECO:0000256" key="9">
    <source>
        <dbReference type="SAM" id="MobiDB-lite"/>
    </source>
</evidence>
<dbReference type="SUPFAM" id="SSF56672">
    <property type="entry name" value="DNA/RNA polymerases"/>
    <property type="match status" value="1"/>
</dbReference>
<feature type="region of interest" description="Disordered" evidence="9">
    <location>
        <begin position="45"/>
        <end position="77"/>
    </location>
</feature>
<evidence type="ECO:0000256" key="8">
    <source>
        <dbReference type="ARBA" id="ARBA00022918"/>
    </source>
</evidence>
<feature type="region of interest" description="Disordered" evidence="9">
    <location>
        <begin position="588"/>
        <end position="625"/>
    </location>
</feature>
<keyword evidence="4" id="KW-0540">Nuclease</keyword>
<keyword evidence="1" id="KW-0645">Protease</keyword>
<keyword evidence="5" id="KW-0064">Aspartyl protease</keyword>
<dbReference type="GO" id="GO:0009307">
    <property type="term" value="P:DNA restriction-modification system"/>
    <property type="evidence" value="ECO:0007669"/>
    <property type="project" value="InterPro"/>
</dbReference>
<keyword evidence="6" id="KW-0255">Endonuclease</keyword>
<feature type="region of interest" description="Disordered" evidence="9">
    <location>
        <begin position="1383"/>
        <end position="1415"/>
    </location>
</feature>
<feature type="region of interest" description="Disordered" evidence="9">
    <location>
        <begin position="660"/>
        <end position="681"/>
    </location>
</feature>
<keyword evidence="12" id="KW-1185">Reference proteome</keyword>
<dbReference type="PANTHER" id="PTHR33064:SF37">
    <property type="entry name" value="RIBONUCLEASE H"/>
    <property type="match status" value="1"/>
</dbReference>
<gene>
    <name evidence="11" type="ORF">CYMTET_55533</name>
</gene>
<evidence type="ECO:0000313" key="12">
    <source>
        <dbReference type="Proteomes" id="UP001190700"/>
    </source>
</evidence>
<evidence type="ECO:0000256" key="5">
    <source>
        <dbReference type="ARBA" id="ARBA00022750"/>
    </source>
</evidence>
<evidence type="ECO:0000256" key="1">
    <source>
        <dbReference type="ARBA" id="ARBA00022670"/>
    </source>
</evidence>
<organism evidence="11 12">
    <name type="scientific">Cymbomonas tetramitiformis</name>
    <dbReference type="NCBI Taxonomy" id="36881"/>
    <lineage>
        <taxon>Eukaryota</taxon>
        <taxon>Viridiplantae</taxon>
        <taxon>Chlorophyta</taxon>
        <taxon>Pyramimonadophyceae</taxon>
        <taxon>Pyramimonadales</taxon>
        <taxon>Pyramimonadaceae</taxon>
        <taxon>Cymbomonas</taxon>
    </lineage>
</organism>
<feature type="compositionally biased region" description="Basic and acidic residues" evidence="9">
    <location>
        <begin position="47"/>
        <end position="61"/>
    </location>
</feature>
<dbReference type="Pfam" id="PF05869">
    <property type="entry name" value="Dam"/>
    <property type="match status" value="1"/>
</dbReference>
<keyword evidence="7" id="KW-0378">Hydrolase</keyword>
<dbReference type="GO" id="GO:0004519">
    <property type="term" value="F:endonuclease activity"/>
    <property type="evidence" value="ECO:0007669"/>
    <property type="project" value="UniProtKB-KW"/>
</dbReference>
<dbReference type="Gene3D" id="3.10.10.10">
    <property type="entry name" value="HIV Type 1 Reverse Transcriptase, subunit A, domain 1"/>
    <property type="match status" value="1"/>
</dbReference>
<evidence type="ECO:0000256" key="4">
    <source>
        <dbReference type="ARBA" id="ARBA00022722"/>
    </source>
</evidence>
<dbReference type="Pfam" id="PF00078">
    <property type="entry name" value="RVT_1"/>
    <property type="match status" value="1"/>
</dbReference>
<dbReference type="InterPro" id="IPR008593">
    <property type="entry name" value="Dam_MeTrfase"/>
</dbReference>
<keyword evidence="2" id="KW-0808">Transferase</keyword>
<dbReference type="EMBL" id="LGRX02035541">
    <property type="protein sequence ID" value="KAK3234220.1"/>
    <property type="molecule type" value="Genomic_DNA"/>
</dbReference>
<dbReference type="PANTHER" id="PTHR33064">
    <property type="entry name" value="POL PROTEIN"/>
    <property type="match status" value="1"/>
</dbReference>
<feature type="region of interest" description="Disordered" evidence="9">
    <location>
        <begin position="494"/>
        <end position="514"/>
    </location>
</feature>
<feature type="region of interest" description="Disordered" evidence="9">
    <location>
        <begin position="291"/>
        <end position="369"/>
    </location>
</feature>
<name>A0AAE0EPN9_9CHLO</name>
<dbReference type="GO" id="GO:0009007">
    <property type="term" value="F:site-specific DNA-methyltransferase (adenine-specific) activity"/>
    <property type="evidence" value="ECO:0007669"/>
    <property type="project" value="InterPro"/>
</dbReference>
<dbReference type="Proteomes" id="UP001190700">
    <property type="component" value="Unassembled WGS sequence"/>
</dbReference>
<feature type="compositionally biased region" description="Polar residues" evidence="9">
    <location>
        <begin position="661"/>
        <end position="675"/>
    </location>
</feature>
<dbReference type="InterPro" id="IPR043502">
    <property type="entry name" value="DNA/RNA_pol_sf"/>
</dbReference>